<dbReference type="GO" id="GO:0016887">
    <property type="term" value="F:ATP hydrolysis activity"/>
    <property type="evidence" value="ECO:0007669"/>
    <property type="project" value="InterPro"/>
</dbReference>
<dbReference type="SFLD" id="SFLDF00027">
    <property type="entry name" value="p-type_atpase"/>
    <property type="match status" value="1"/>
</dbReference>
<evidence type="ECO:0000313" key="14">
    <source>
        <dbReference type="Proteomes" id="UP000193622"/>
    </source>
</evidence>
<accession>A0A1X1WCN2</accession>
<evidence type="ECO:0000256" key="9">
    <source>
        <dbReference type="ARBA" id="ARBA00023136"/>
    </source>
</evidence>
<gene>
    <name evidence="13" type="ORF">AWC12_23055</name>
</gene>
<feature type="transmembrane region" description="Helical" evidence="11">
    <location>
        <begin position="302"/>
        <end position="328"/>
    </location>
</feature>
<comment type="similarity">
    <text evidence="2">Belongs to the cation transport ATPase (P-type) (TC 3.A.3) family. Type IIA subfamily.</text>
</comment>
<dbReference type="InterPro" id="IPR001757">
    <property type="entry name" value="P_typ_ATPase"/>
</dbReference>
<feature type="transmembrane region" description="Helical" evidence="11">
    <location>
        <begin position="81"/>
        <end position="98"/>
    </location>
</feature>
<comment type="catalytic activity">
    <reaction evidence="10">
        <text>ATP + H2O = ADP + phosphate + H(+)</text>
        <dbReference type="Rhea" id="RHEA:13065"/>
        <dbReference type="ChEBI" id="CHEBI:15377"/>
        <dbReference type="ChEBI" id="CHEBI:15378"/>
        <dbReference type="ChEBI" id="CHEBI:30616"/>
        <dbReference type="ChEBI" id="CHEBI:43474"/>
        <dbReference type="ChEBI" id="CHEBI:456216"/>
    </reaction>
</comment>
<proteinExistence type="inferred from homology"/>
<dbReference type="SUPFAM" id="SSF81665">
    <property type="entry name" value="Calcium ATPase, transmembrane domain M"/>
    <property type="match status" value="1"/>
</dbReference>
<dbReference type="InterPro" id="IPR023214">
    <property type="entry name" value="HAD_sf"/>
</dbReference>
<keyword evidence="3" id="KW-1003">Cell membrane</keyword>
<evidence type="ECO:0000256" key="7">
    <source>
        <dbReference type="ARBA" id="ARBA00022967"/>
    </source>
</evidence>
<dbReference type="InterPro" id="IPR023298">
    <property type="entry name" value="ATPase_P-typ_TM_dom_sf"/>
</dbReference>
<dbReference type="Proteomes" id="UP000193622">
    <property type="component" value="Unassembled WGS sequence"/>
</dbReference>
<evidence type="ECO:0000256" key="2">
    <source>
        <dbReference type="ARBA" id="ARBA00005675"/>
    </source>
</evidence>
<dbReference type="NCBIfam" id="TIGR01494">
    <property type="entry name" value="ATPase_P-type"/>
    <property type="match status" value="2"/>
</dbReference>
<dbReference type="GO" id="GO:0005886">
    <property type="term" value="C:plasma membrane"/>
    <property type="evidence" value="ECO:0007669"/>
    <property type="project" value="UniProtKB-SubCell"/>
</dbReference>
<dbReference type="Pfam" id="PF00690">
    <property type="entry name" value="Cation_ATPase_N"/>
    <property type="match status" value="1"/>
</dbReference>
<feature type="domain" description="Cation-transporting P-type ATPase N-terminal" evidence="12">
    <location>
        <begin position="23"/>
        <end position="97"/>
    </location>
</feature>
<dbReference type="PRINTS" id="PR00119">
    <property type="entry name" value="CATATPASE"/>
</dbReference>
<comment type="subcellular location">
    <subcellularLocation>
        <location evidence="1">Cell membrane</location>
        <topology evidence="1">Multi-pass membrane protein</topology>
    </subcellularLocation>
</comment>
<dbReference type="SMART" id="SM00831">
    <property type="entry name" value="Cation_ATPase_N"/>
    <property type="match status" value="1"/>
</dbReference>
<dbReference type="InterPro" id="IPR059000">
    <property type="entry name" value="ATPase_P-type_domA"/>
</dbReference>
<keyword evidence="4 11" id="KW-0812">Transmembrane</keyword>
<evidence type="ECO:0000256" key="4">
    <source>
        <dbReference type="ARBA" id="ARBA00022692"/>
    </source>
</evidence>
<dbReference type="SFLD" id="SFLDG00002">
    <property type="entry name" value="C1.7:_P-type_atpase_like"/>
    <property type="match status" value="1"/>
</dbReference>
<feature type="transmembrane region" description="Helical" evidence="11">
    <location>
        <begin position="913"/>
        <end position="929"/>
    </location>
</feature>
<dbReference type="Pfam" id="PF00122">
    <property type="entry name" value="E1-E2_ATPase"/>
    <property type="match status" value="1"/>
</dbReference>
<keyword evidence="9 11" id="KW-0472">Membrane</keyword>
<dbReference type="PANTHER" id="PTHR43294:SF21">
    <property type="entry name" value="CATION TRANSPORTING ATPASE"/>
    <property type="match status" value="1"/>
</dbReference>
<dbReference type="InterPro" id="IPR006068">
    <property type="entry name" value="ATPase_P-typ_cation-transptr_C"/>
</dbReference>
<dbReference type="Pfam" id="PF13246">
    <property type="entry name" value="Cation_ATPase"/>
    <property type="match status" value="1"/>
</dbReference>
<dbReference type="RefSeq" id="WP_024449045.1">
    <property type="nucleotide sequence ID" value="NZ_LQPC01000047.1"/>
</dbReference>
<name>A0A1X1WCN2_MYCIR</name>
<protein>
    <submittedName>
        <fullName evidence="13">Haloacid dehalogenase</fullName>
    </submittedName>
</protein>
<dbReference type="PANTHER" id="PTHR43294">
    <property type="entry name" value="SODIUM/POTASSIUM-TRANSPORTING ATPASE SUBUNIT ALPHA"/>
    <property type="match status" value="1"/>
</dbReference>
<dbReference type="InterPro" id="IPR004014">
    <property type="entry name" value="ATPase_P-typ_cation-transptr_N"/>
</dbReference>
<dbReference type="InterPro" id="IPR023299">
    <property type="entry name" value="ATPase_P-typ_cyto_dom_N"/>
</dbReference>
<sequence length="956" mass="100101">MTARASDCGAIMSGACPPLESMDPSLREGVEVARDLGVDPATGLSAAQAARRLDTDGPNELESEPPVPLWRKIMSQFRDPFVYLLLAAASIALLAWVAEGAPGVPIDAAVIGAVIMLNAAIGFIQERRAENAVAALQAVTAARSTVLRDGALLTIPSSKLVCGDIMVLSEGDAVGADGRLLTATGLRMSEADLTGESEPVTKSPAALSAAASLGDRTGMVYRGTGVAQGVGRAVVTGTGMSTEVGAVAAMLKATKAEPSPLRREIARVSKSLGMAVIVIALVVMIVTAHVNRVSTLDQFVTVLLLGVSLAVAAVPEGLPAIVTVVLALGVERMAKRSAVVKDLHSVETLGCATVIASDKTGTLTQNQMTIRRVHTASGTVELTGIGYRPEGTAVVDGQPPDDRALRREAAMVIGGGALANDAQLARRDEEWEIQGDPTEAAFLVAAHKLDGTVEAIGRFRRRWEVPFTSDRKMMSAVVTDAASGATFLITKGAPDVLLTRCVAVQVGDHPRPLNDHDGAAMLAGVEALSSQAFRTLGVAYRRLGTSDTVEVSEADENDLVFLGVVGIIDPPRDEVPAAVADARRAGVRVVMITGDYPTTAARIAQDLGIAGPDTAVVTGTDLDATSPAQLSDLAVDTSVYARVAPRNKLQIVRALQAQGEVVAVTGDGVNDAPALKAADIGIAMGTGTEVTKQAAHMILGDDNFATIVAAVRQGRVIFDDIAKFLRYLLSSNVGEVFTVFFGIFFAGALGIAGASGGEIAVPLLATQILWINLVTDAAPALAIGVDPETADVMLRTPRRLTDRIIDLQMWTKIMFTGAVMAAATLLTMDAFLPGGLIEGSDSLDVARTVGFTTLVVAQLFNAFNSRSATASAFRNLFTNRWLWTAVALGLALQIAVVHVPFLQTAFGTASLDVGQWAVAVAAASSVLWFEEVYKFALRATGADRRWWRNRDLRRVG</sequence>
<dbReference type="SFLD" id="SFLDS00003">
    <property type="entry name" value="Haloacid_Dehalogenase"/>
    <property type="match status" value="1"/>
</dbReference>
<dbReference type="SUPFAM" id="SSF81660">
    <property type="entry name" value="Metal cation-transporting ATPase, ATP-binding domain N"/>
    <property type="match status" value="1"/>
</dbReference>
<feature type="transmembrane region" description="Helical" evidence="11">
    <location>
        <begin position="845"/>
        <end position="861"/>
    </location>
</feature>
<dbReference type="Gene3D" id="3.40.50.1000">
    <property type="entry name" value="HAD superfamily/HAD-like"/>
    <property type="match status" value="1"/>
</dbReference>
<keyword evidence="5" id="KW-0547">Nucleotide-binding</keyword>
<keyword evidence="8 11" id="KW-1133">Transmembrane helix</keyword>
<evidence type="ECO:0000256" key="8">
    <source>
        <dbReference type="ARBA" id="ARBA00022989"/>
    </source>
</evidence>
<feature type="transmembrane region" description="Helical" evidence="11">
    <location>
        <begin position="759"/>
        <end position="783"/>
    </location>
</feature>
<evidence type="ECO:0000256" key="6">
    <source>
        <dbReference type="ARBA" id="ARBA00022840"/>
    </source>
</evidence>
<keyword evidence="7" id="KW-1278">Translocase</keyword>
<evidence type="ECO:0000256" key="10">
    <source>
        <dbReference type="ARBA" id="ARBA00049360"/>
    </source>
</evidence>
<feature type="transmembrane region" description="Helical" evidence="11">
    <location>
        <begin position="104"/>
        <end position="124"/>
    </location>
</feature>
<dbReference type="Pfam" id="PF00689">
    <property type="entry name" value="Cation_ATPase_C"/>
    <property type="match status" value="1"/>
</dbReference>
<feature type="transmembrane region" description="Helical" evidence="11">
    <location>
        <begin position="272"/>
        <end position="290"/>
    </location>
</feature>
<dbReference type="GO" id="GO:0005524">
    <property type="term" value="F:ATP binding"/>
    <property type="evidence" value="ECO:0007669"/>
    <property type="project" value="UniProtKB-KW"/>
</dbReference>
<dbReference type="Gene3D" id="2.70.150.10">
    <property type="entry name" value="Calcium-transporting ATPase, cytoplasmic transduction domain A"/>
    <property type="match status" value="1"/>
</dbReference>
<comment type="caution">
    <text evidence="13">The sequence shown here is derived from an EMBL/GenBank/DDBJ whole genome shotgun (WGS) entry which is preliminary data.</text>
</comment>
<evidence type="ECO:0000256" key="5">
    <source>
        <dbReference type="ARBA" id="ARBA00022741"/>
    </source>
</evidence>
<dbReference type="Gene3D" id="3.40.1110.10">
    <property type="entry name" value="Calcium-transporting ATPase, cytoplasmic domain N"/>
    <property type="match status" value="1"/>
</dbReference>
<keyword evidence="6" id="KW-0067">ATP-binding</keyword>
<dbReference type="Gene3D" id="1.20.1110.10">
    <property type="entry name" value="Calcium-transporting ATPase, transmembrane domain"/>
    <property type="match status" value="1"/>
</dbReference>
<evidence type="ECO:0000256" key="11">
    <source>
        <dbReference type="SAM" id="Phobius"/>
    </source>
</evidence>
<dbReference type="PROSITE" id="PS00154">
    <property type="entry name" value="ATPASE_E1_E2"/>
    <property type="match status" value="1"/>
</dbReference>
<dbReference type="SUPFAM" id="SSF81653">
    <property type="entry name" value="Calcium ATPase, transduction domain A"/>
    <property type="match status" value="1"/>
</dbReference>
<dbReference type="PRINTS" id="PR00120">
    <property type="entry name" value="HATPASE"/>
</dbReference>
<dbReference type="InterPro" id="IPR044492">
    <property type="entry name" value="P_typ_ATPase_HD_dom"/>
</dbReference>
<organism evidence="13 14">
    <name type="scientific">Mycolicibacterium iranicum</name>
    <name type="common">Mycobacterium iranicum</name>
    <dbReference type="NCBI Taxonomy" id="912594"/>
    <lineage>
        <taxon>Bacteria</taxon>
        <taxon>Bacillati</taxon>
        <taxon>Actinomycetota</taxon>
        <taxon>Actinomycetes</taxon>
        <taxon>Mycobacteriales</taxon>
        <taxon>Mycobacteriaceae</taxon>
        <taxon>Mycolicibacterium</taxon>
    </lineage>
</organism>
<dbReference type="AlphaFoldDB" id="A0A1X1WCN2"/>
<dbReference type="EMBL" id="LQPC01000047">
    <property type="protein sequence ID" value="ORV84339.1"/>
    <property type="molecule type" value="Genomic_DNA"/>
</dbReference>
<dbReference type="InterPro" id="IPR008250">
    <property type="entry name" value="ATPase_P-typ_transduc_dom_A_sf"/>
</dbReference>
<dbReference type="InterPro" id="IPR050510">
    <property type="entry name" value="Cation_transp_ATPase_P-type"/>
</dbReference>
<evidence type="ECO:0000256" key="3">
    <source>
        <dbReference type="ARBA" id="ARBA00022475"/>
    </source>
</evidence>
<dbReference type="InterPro" id="IPR036412">
    <property type="entry name" value="HAD-like_sf"/>
</dbReference>
<feature type="transmembrane region" description="Helical" evidence="11">
    <location>
        <begin position="881"/>
        <end position="901"/>
    </location>
</feature>
<dbReference type="SUPFAM" id="SSF56784">
    <property type="entry name" value="HAD-like"/>
    <property type="match status" value="1"/>
</dbReference>
<reference evidence="13 14" key="1">
    <citation type="submission" date="2016-01" db="EMBL/GenBank/DDBJ databases">
        <title>The new phylogeny of the genus Mycobacterium.</title>
        <authorList>
            <person name="Tarcisio F."/>
            <person name="Conor M."/>
            <person name="Antonella G."/>
            <person name="Elisabetta G."/>
            <person name="Giulia F.S."/>
            <person name="Sara T."/>
            <person name="Anna F."/>
            <person name="Clotilde B."/>
            <person name="Roberto B."/>
            <person name="Veronica D.S."/>
            <person name="Fabio R."/>
            <person name="Monica P."/>
            <person name="Olivier J."/>
            <person name="Enrico T."/>
            <person name="Nicola S."/>
        </authorList>
    </citation>
    <scope>NUCLEOTIDE SEQUENCE [LARGE SCALE GENOMIC DNA]</scope>
    <source>
        <strain evidence="13 14">DSM 45541</strain>
    </source>
</reference>
<evidence type="ECO:0000259" key="12">
    <source>
        <dbReference type="SMART" id="SM00831"/>
    </source>
</evidence>
<evidence type="ECO:0000313" key="13">
    <source>
        <dbReference type="EMBL" id="ORV84339.1"/>
    </source>
</evidence>
<feature type="transmembrane region" description="Helical" evidence="11">
    <location>
        <begin position="804"/>
        <end position="825"/>
    </location>
</feature>
<dbReference type="Pfam" id="PF08282">
    <property type="entry name" value="Hydrolase_3"/>
    <property type="match status" value="1"/>
</dbReference>
<feature type="transmembrane region" description="Helical" evidence="11">
    <location>
        <begin position="733"/>
        <end position="753"/>
    </location>
</feature>
<evidence type="ECO:0000256" key="1">
    <source>
        <dbReference type="ARBA" id="ARBA00004651"/>
    </source>
</evidence>
<dbReference type="InterPro" id="IPR018303">
    <property type="entry name" value="ATPase_P-typ_P_site"/>
</dbReference>